<evidence type="ECO:0000313" key="2">
    <source>
        <dbReference type="EMBL" id="CAB9531947.1"/>
    </source>
</evidence>
<evidence type="ECO:0000313" key="3">
    <source>
        <dbReference type="Proteomes" id="UP001153069"/>
    </source>
</evidence>
<dbReference type="EMBL" id="CAICTM010004393">
    <property type="protein sequence ID" value="CAB9531947.1"/>
    <property type="molecule type" value="Genomic_DNA"/>
</dbReference>
<gene>
    <name evidence="2" type="ORF">SEMRO_4395_G353900.1</name>
</gene>
<name>A0A9N8F3C9_9STRA</name>
<evidence type="ECO:0000256" key="1">
    <source>
        <dbReference type="SAM" id="MobiDB-lite"/>
    </source>
</evidence>
<sequence>MDQFEPTEGASLAEGWDGQLVNDRVGPTEGVGLAAGSEQLVDDEVNRQEELETASMALTDMEARPSNTRQSGRLSFFPKEKQGKINGNLDKSDEKQVAADSKTSANHKQAIQSRRAPAEAVATGVVTANQLEKEGRTFEAIIATEKTVENEVVNIFVARKNAENNNNHRGFGQPGAYAMGGVPGPILTEENDRIEQEEEEQRESHIVNVPRDLTGSAIFSLLQTQLPEPLPATRLQRDRNVQTNQEPGAYPVRPRGNNQETSHMREVFNNPETSNMLEVGNMPSGAGDNSVQPFVVVQEEGLVEARAVDDEDLGQALTEARAVEPKSRNHDPVPYRPLGVGLLL</sequence>
<accession>A0A9N8F3C9</accession>
<proteinExistence type="predicted"/>
<feature type="non-terminal residue" evidence="2">
    <location>
        <position position="344"/>
    </location>
</feature>
<reference evidence="2" key="1">
    <citation type="submission" date="2020-06" db="EMBL/GenBank/DDBJ databases">
        <authorList>
            <consortium name="Plant Systems Biology data submission"/>
        </authorList>
    </citation>
    <scope>NUCLEOTIDE SEQUENCE</scope>
    <source>
        <strain evidence="2">D6</strain>
    </source>
</reference>
<comment type="caution">
    <text evidence="2">The sequence shown here is derived from an EMBL/GenBank/DDBJ whole genome shotgun (WGS) entry which is preliminary data.</text>
</comment>
<dbReference type="AlphaFoldDB" id="A0A9N8F3C9"/>
<organism evidence="2 3">
    <name type="scientific">Seminavis robusta</name>
    <dbReference type="NCBI Taxonomy" id="568900"/>
    <lineage>
        <taxon>Eukaryota</taxon>
        <taxon>Sar</taxon>
        <taxon>Stramenopiles</taxon>
        <taxon>Ochrophyta</taxon>
        <taxon>Bacillariophyta</taxon>
        <taxon>Bacillariophyceae</taxon>
        <taxon>Bacillariophycidae</taxon>
        <taxon>Naviculales</taxon>
        <taxon>Naviculaceae</taxon>
        <taxon>Seminavis</taxon>
    </lineage>
</organism>
<keyword evidence="3" id="KW-1185">Reference proteome</keyword>
<protein>
    <submittedName>
        <fullName evidence="2">Uncharacterized protein</fullName>
    </submittedName>
</protein>
<feature type="region of interest" description="Disordered" evidence="1">
    <location>
        <begin position="1"/>
        <end position="95"/>
    </location>
</feature>
<dbReference type="Proteomes" id="UP001153069">
    <property type="component" value="Unassembled WGS sequence"/>
</dbReference>